<dbReference type="PROSITE" id="PS00092">
    <property type="entry name" value="N6_MTASE"/>
    <property type="match status" value="1"/>
</dbReference>
<organism evidence="1 2">
    <name type="scientific">Brachyspira aalborgi</name>
    <dbReference type="NCBI Taxonomy" id="29522"/>
    <lineage>
        <taxon>Bacteria</taxon>
        <taxon>Pseudomonadati</taxon>
        <taxon>Spirochaetota</taxon>
        <taxon>Spirochaetia</taxon>
        <taxon>Brachyspirales</taxon>
        <taxon>Brachyspiraceae</taxon>
        <taxon>Brachyspira</taxon>
    </lineage>
</organism>
<dbReference type="GO" id="GO:0008168">
    <property type="term" value="F:methyltransferase activity"/>
    <property type="evidence" value="ECO:0007669"/>
    <property type="project" value="UniProtKB-KW"/>
</dbReference>
<dbReference type="EMBL" id="SAYA01000018">
    <property type="protein sequence ID" value="TXJ25566.1"/>
    <property type="molecule type" value="Genomic_DNA"/>
</dbReference>
<reference evidence="1 2" key="1">
    <citation type="journal article" date="1992" name="Lakartidningen">
        <title>[Penicillin V and not amoxicillin is the first choice preparation in acute otitis].</title>
        <authorList>
            <person name="Kamme C."/>
            <person name="Lundgren K."/>
            <person name="Prellner K."/>
        </authorList>
    </citation>
    <scope>NUCLEOTIDE SEQUENCE [LARGE SCALE GENOMIC DNA]</scope>
    <source>
        <strain evidence="1 2">PC4597II</strain>
    </source>
</reference>
<proteinExistence type="predicted"/>
<name>A0AB38PZX1_9SPIR</name>
<dbReference type="GO" id="GO:0003676">
    <property type="term" value="F:nucleic acid binding"/>
    <property type="evidence" value="ECO:0007669"/>
    <property type="project" value="InterPro"/>
</dbReference>
<keyword evidence="1" id="KW-0808">Transferase</keyword>
<protein>
    <submittedName>
        <fullName evidence="1">SAM-dependent methyltransferase</fullName>
    </submittedName>
</protein>
<evidence type="ECO:0000313" key="1">
    <source>
        <dbReference type="EMBL" id="TXJ25566.1"/>
    </source>
</evidence>
<dbReference type="SUPFAM" id="SSF53335">
    <property type="entry name" value="S-adenosyl-L-methionine-dependent methyltransferases"/>
    <property type="match status" value="1"/>
</dbReference>
<dbReference type="AlphaFoldDB" id="A0AB38PZX1"/>
<keyword evidence="1" id="KW-0489">Methyltransferase</keyword>
<dbReference type="PRINTS" id="PR00507">
    <property type="entry name" value="N12N6MTFRASE"/>
</dbReference>
<dbReference type="InterPro" id="IPR029063">
    <property type="entry name" value="SAM-dependent_MTases_sf"/>
</dbReference>
<comment type="caution">
    <text evidence="1">The sequence shown here is derived from an EMBL/GenBank/DDBJ whole genome shotgun (WGS) entry which is preliminary data.</text>
</comment>
<gene>
    <name evidence="1" type="ORF">EPJ73_05515</name>
</gene>
<dbReference type="RefSeq" id="WP_147774801.1">
    <property type="nucleotide sequence ID" value="NZ_SAYA01000018.1"/>
</dbReference>
<evidence type="ECO:0000313" key="2">
    <source>
        <dbReference type="Proteomes" id="UP000324336"/>
    </source>
</evidence>
<accession>A0AB38PZX1</accession>
<dbReference type="InterPro" id="IPR002052">
    <property type="entry name" value="DNA_methylase_N6_adenine_CS"/>
</dbReference>
<dbReference type="Gene3D" id="3.40.50.150">
    <property type="entry name" value="Vaccinia Virus protein VP39"/>
    <property type="match status" value="1"/>
</dbReference>
<dbReference type="GO" id="GO:0032259">
    <property type="term" value="P:methylation"/>
    <property type="evidence" value="ECO:0007669"/>
    <property type="project" value="UniProtKB-KW"/>
</dbReference>
<dbReference type="Proteomes" id="UP000324336">
    <property type="component" value="Unassembled WGS sequence"/>
</dbReference>
<sequence>MQNHLNKSQTINLGSFYTPDYIVEIVYKMLLNYLVKKNKLNSNDFVLLDSSCGYGNFLQNSKKYNNVDFKKKIGVDIDKKALKIAKENFINYKSPPLFLHKNSLINVIRKNFKIYNSDKLIIIGNPPYNDKTSIIQNHIKNKNYEADLNLKCRDLGMSFLLSFNELKADYICILHPLSYIIKNANFKILKKFFSNYKLIDSVIISSQIFCPYSLGFFPIIIALYEKNEKGINYDFIKNYNFKTIDNKIFCLNDFDFISKYIDKYPNKNRVSDKVAMFYTMRDINALRRSKTFIKKDCTNAVYVPKSKYSLYCYVDVFKQNIKTVPYYFGNCDIMIDYNKFKILEKDFIKASKSKILNSKILDYFENLLGEHYAN</sequence>